<comment type="caution">
    <text evidence="1">The sequence shown here is derived from an EMBL/GenBank/DDBJ whole genome shotgun (WGS) entry which is preliminary data.</text>
</comment>
<dbReference type="Proteomes" id="UP001601948">
    <property type="component" value="Unassembled WGS sequence"/>
</dbReference>
<proteinExistence type="predicted"/>
<protein>
    <submittedName>
        <fullName evidence="1">Uncharacterized protein</fullName>
    </submittedName>
</protein>
<gene>
    <name evidence="1" type="ORF">ACFYV7_39340</name>
</gene>
<evidence type="ECO:0000313" key="2">
    <source>
        <dbReference type="Proteomes" id="UP001601948"/>
    </source>
</evidence>
<reference evidence="1 2" key="1">
    <citation type="submission" date="2024-10" db="EMBL/GenBank/DDBJ databases">
        <title>The Natural Products Discovery Center: Release of the First 8490 Sequenced Strains for Exploring Actinobacteria Biosynthetic Diversity.</title>
        <authorList>
            <person name="Kalkreuter E."/>
            <person name="Kautsar S.A."/>
            <person name="Yang D."/>
            <person name="Bader C.D."/>
            <person name="Teijaro C.N."/>
            <person name="Fluegel L."/>
            <person name="Davis C.M."/>
            <person name="Simpson J.R."/>
            <person name="Lauterbach L."/>
            <person name="Steele A.D."/>
            <person name="Gui C."/>
            <person name="Meng S."/>
            <person name="Li G."/>
            <person name="Viehrig K."/>
            <person name="Ye F."/>
            <person name="Su P."/>
            <person name="Kiefer A.F."/>
            <person name="Nichols A."/>
            <person name="Cepeda A.J."/>
            <person name="Yan W."/>
            <person name="Fan B."/>
            <person name="Jiang Y."/>
            <person name="Adhikari A."/>
            <person name="Zheng C.-J."/>
            <person name="Schuster L."/>
            <person name="Cowan T.M."/>
            <person name="Smanski M.J."/>
            <person name="Chevrette M.G."/>
            <person name="De Carvalho L.P.S."/>
            <person name="Shen B."/>
        </authorList>
    </citation>
    <scope>NUCLEOTIDE SEQUENCE [LARGE SCALE GENOMIC DNA]</scope>
    <source>
        <strain evidence="1 2">NPDC003040</strain>
    </source>
</reference>
<sequence>MSRSVLTRVIARLARSLQPARGPRISVHLNQDRSALERGYHAGDPLTLVYRDRLPALTPGITDRVILDRVFAAANDCPASPDYEQLAHHWASHGLRSFSVGDVVVIGRRAFACQRFGWDQLSSRP</sequence>
<accession>A0ABW6R6L8</accession>
<organism evidence="1 2">
    <name type="scientific">Nocardia suismassiliense</name>
    <dbReference type="NCBI Taxonomy" id="2077092"/>
    <lineage>
        <taxon>Bacteria</taxon>
        <taxon>Bacillati</taxon>
        <taxon>Actinomycetota</taxon>
        <taxon>Actinomycetes</taxon>
        <taxon>Mycobacteriales</taxon>
        <taxon>Nocardiaceae</taxon>
        <taxon>Nocardia</taxon>
    </lineage>
</organism>
<name>A0ABW6R6L8_9NOCA</name>
<dbReference type="EMBL" id="JBIAPI010000016">
    <property type="protein sequence ID" value="MFF3228898.1"/>
    <property type="molecule type" value="Genomic_DNA"/>
</dbReference>
<dbReference type="RefSeq" id="WP_387726065.1">
    <property type="nucleotide sequence ID" value="NZ_JBIAPI010000016.1"/>
</dbReference>
<keyword evidence="2" id="KW-1185">Reference proteome</keyword>
<evidence type="ECO:0000313" key="1">
    <source>
        <dbReference type="EMBL" id="MFF3228898.1"/>
    </source>
</evidence>